<name>A0A0R2CP46_9LACO</name>
<feature type="transmembrane region" description="Helical" evidence="1">
    <location>
        <begin position="71"/>
        <end position="92"/>
    </location>
</feature>
<dbReference type="EMBL" id="AYZR01000008">
    <property type="protein sequence ID" value="KRM93551.1"/>
    <property type="molecule type" value="Genomic_DNA"/>
</dbReference>
<dbReference type="Proteomes" id="UP000051256">
    <property type="component" value="Unassembled WGS sequence"/>
</dbReference>
<evidence type="ECO:0000313" key="2">
    <source>
        <dbReference type="EMBL" id="KRM93551.1"/>
    </source>
</evidence>
<keyword evidence="1" id="KW-1133">Transmembrane helix</keyword>
<gene>
    <name evidence="2" type="ORF">FC56_GL000264</name>
</gene>
<keyword evidence="3" id="KW-1185">Reference proteome</keyword>
<dbReference type="STRING" id="1423802.FC56_GL000264"/>
<organism evidence="2 3">
    <name type="scientific">Lentilactobacillus senioris DSM 24302 = JCM 17472</name>
    <dbReference type="NCBI Taxonomy" id="1423802"/>
    <lineage>
        <taxon>Bacteria</taxon>
        <taxon>Bacillati</taxon>
        <taxon>Bacillota</taxon>
        <taxon>Bacilli</taxon>
        <taxon>Lactobacillales</taxon>
        <taxon>Lactobacillaceae</taxon>
        <taxon>Lentilactobacillus</taxon>
    </lineage>
</organism>
<accession>A0A0R2CP46</accession>
<proteinExistence type="predicted"/>
<evidence type="ECO:0000313" key="3">
    <source>
        <dbReference type="Proteomes" id="UP000051256"/>
    </source>
</evidence>
<evidence type="ECO:0000256" key="1">
    <source>
        <dbReference type="SAM" id="Phobius"/>
    </source>
</evidence>
<keyword evidence="1" id="KW-0472">Membrane</keyword>
<sequence length="110" mass="12326">MDKSKAAQELLNTLNDGAKQLPETVKMFVHQYQIWGIVQSVIAGIILLAIIIILVLMAIKVSKDEFFDWEEFAISGCIAFIPIVIDFIWLMVSLYEATVPELSLIQSILG</sequence>
<protein>
    <submittedName>
        <fullName evidence="2">Uncharacterized protein</fullName>
    </submittedName>
</protein>
<dbReference type="PATRIC" id="fig|1423802.4.peg.271"/>
<reference evidence="2 3" key="1">
    <citation type="journal article" date="2015" name="Genome Announc.">
        <title>Expanding the biotechnology potential of lactobacilli through comparative genomics of 213 strains and associated genera.</title>
        <authorList>
            <person name="Sun Z."/>
            <person name="Harris H.M."/>
            <person name="McCann A."/>
            <person name="Guo C."/>
            <person name="Argimon S."/>
            <person name="Zhang W."/>
            <person name="Yang X."/>
            <person name="Jeffery I.B."/>
            <person name="Cooney J.C."/>
            <person name="Kagawa T.F."/>
            <person name="Liu W."/>
            <person name="Song Y."/>
            <person name="Salvetti E."/>
            <person name="Wrobel A."/>
            <person name="Rasinkangas P."/>
            <person name="Parkhill J."/>
            <person name="Rea M.C."/>
            <person name="O'Sullivan O."/>
            <person name="Ritari J."/>
            <person name="Douillard F.P."/>
            <person name="Paul Ross R."/>
            <person name="Yang R."/>
            <person name="Briner A.E."/>
            <person name="Felis G.E."/>
            <person name="de Vos W.M."/>
            <person name="Barrangou R."/>
            <person name="Klaenhammer T.R."/>
            <person name="Caufield P.W."/>
            <person name="Cui Y."/>
            <person name="Zhang H."/>
            <person name="O'Toole P.W."/>
        </authorList>
    </citation>
    <scope>NUCLEOTIDE SEQUENCE [LARGE SCALE GENOMIC DNA]</scope>
    <source>
        <strain evidence="2 3">DSM 24302</strain>
    </source>
</reference>
<feature type="transmembrane region" description="Helical" evidence="1">
    <location>
        <begin position="34"/>
        <end position="59"/>
    </location>
</feature>
<dbReference type="RefSeq" id="WP_056978143.1">
    <property type="nucleotide sequence ID" value="NZ_AYZR01000008.1"/>
</dbReference>
<dbReference type="AlphaFoldDB" id="A0A0R2CP46"/>
<keyword evidence="1" id="KW-0812">Transmembrane</keyword>
<comment type="caution">
    <text evidence="2">The sequence shown here is derived from an EMBL/GenBank/DDBJ whole genome shotgun (WGS) entry which is preliminary data.</text>
</comment>